<protein>
    <submittedName>
        <fullName evidence="2">cDNA FLJ61762</fullName>
    </submittedName>
</protein>
<evidence type="ECO:0000313" key="2">
    <source>
        <dbReference type="EMBL" id="BAH11730.1"/>
    </source>
</evidence>
<evidence type="ECO:0000256" key="1">
    <source>
        <dbReference type="SAM" id="MobiDB-lite"/>
    </source>
</evidence>
<sequence length="142" mass="15282">MPGTAQLRGQWAGHQAPGHVPLSRAAHGQELGSVGEASRRSCGREQSARTERVWQGKHGWGLWGSALPLTDTGDACRGSLGGQWRRIPNCLCLIAFGMPGGHQVEVTCGQLRTARERPEVEPGILQTHVPFRALGFCLQGQP</sequence>
<dbReference type="EMBL" id="AK294309">
    <property type="protein sequence ID" value="BAH11730.1"/>
    <property type="molecule type" value="mRNA"/>
</dbReference>
<dbReference type="AlphaFoldDB" id="B7Z244"/>
<name>B7Z244_HUMAN</name>
<proteinExistence type="evidence at transcript level"/>
<accession>B7Z244</accession>
<organism evidence="2">
    <name type="scientific">Homo sapiens</name>
    <name type="common">Human</name>
    <dbReference type="NCBI Taxonomy" id="9606"/>
    <lineage>
        <taxon>Eukaryota</taxon>
        <taxon>Metazoa</taxon>
        <taxon>Chordata</taxon>
        <taxon>Craniata</taxon>
        <taxon>Vertebrata</taxon>
        <taxon>Euteleostomi</taxon>
        <taxon>Mammalia</taxon>
        <taxon>Eutheria</taxon>
        <taxon>Euarchontoglires</taxon>
        <taxon>Primates</taxon>
        <taxon>Haplorrhini</taxon>
        <taxon>Catarrhini</taxon>
        <taxon>Hominidae</taxon>
        <taxon>Homo</taxon>
    </lineage>
</organism>
<reference evidence="2" key="1">
    <citation type="submission" date="2007-10" db="EMBL/GenBank/DDBJ databases">
        <title>NEDO human cDNA sequencing project focused on splicing variants.</title>
        <authorList>
            <person name="Wakamatsu A."/>
            <person name="Yamamoto J."/>
            <person name="Kimura K."/>
            <person name="Ishii S."/>
            <person name="Watanabe K."/>
            <person name="Sugiyama A."/>
            <person name="Murakawa K."/>
            <person name="Kaida T."/>
            <person name="Tsuchiya K."/>
            <person name="Fukuzumi Y."/>
            <person name="Kumagai A."/>
            <person name="Oishi Y."/>
            <person name="Yamamoto S."/>
            <person name="Ono Y."/>
            <person name="Komori Y."/>
            <person name="Yamazaki M."/>
            <person name="Kisu Y."/>
            <person name="Nishikawa T."/>
            <person name="Sugano S."/>
            <person name="Nomura N."/>
            <person name="Isogai T."/>
        </authorList>
    </citation>
    <scope>NUCLEOTIDE SEQUENCE</scope>
    <source>
        <tissue evidence="2">Amygdala</tissue>
    </source>
</reference>
<feature type="region of interest" description="Disordered" evidence="1">
    <location>
        <begin position="1"/>
        <end position="50"/>
    </location>
</feature>
<feature type="compositionally biased region" description="Basic and acidic residues" evidence="1">
    <location>
        <begin position="37"/>
        <end position="50"/>
    </location>
</feature>